<reference evidence="5" key="1">
    <citation type="journal article" date="2019" name="Int. J. Syst. Evol. Microbiol.">
        <title>The Global Catalogue of Microorganisms (GCM) 10K type strain sequencing project: providing services to taxonomists for standard genome sequencing and annotation.</title>
        <authorList>
            <consortium name="The Broad Institute Genomics Platform"/>
            <consortium name="The Broad Institute Genome Sequencing Center for Infectious Disease"/>
            <person name="Wu L."/>
            <person name="Ma J."/>
        </authorList>
    </citation>
    <scope>NUCLEOTIDE SEQUENCE [LARGE SCALE GENOMIC DNA]</scope>
    <source>
        <strain evidence="5">JCM 17705</strain>
    </source>
</reference>
<dbReference type="Proteomes" id="UP001500582">
    <property type="component" value="Unassembled WGS sequence"/>
</dbReference>
<evidence type="ECO:0000259" key="3">
    <source>
        <dbReference type="Pfam" id="PF08450"/>
    </source>
</evidence>
<dbReference type="RefSeq" id="WP_345209259.1">
    <property type="nucleotide sequence ID" value="NZ_BAABFT010000001.1"/>
</dbReference>
<dbReference type="PANTHER" id="PTHR47572:SF4">
    <property type="entry name" value="LACTONASE DRP35"/>
    <property type="match status" value="1"/>
</dbReference>
<keyword evidence="5" id="KW-1185">Reference proteome</keyword>
<dbReference type="PANTHER" id="PTHR47572">
    <property type="entry name" value="LIPOPROTEIN-RELATED"/>
    <property type="match status" value="1"/>
</dbReference>
<name>A0ABP8FR59_9SPHI</name>
<proteinExistence type="predicted"/>
<feature type="chain" id="PRO_5046649520" evidence="2">
    <location>
        <begin position="22"/>
        <end position="297"/>
    </location>
</feature>
<evidence type="ECO:0000256" key="2">
    <source>
        <dbReference type="SAM" id="SignalP"/>
    </source>
</evidence>
<dbReference type="Pfam" id="PF08450">
    <property type="entry name" value="SGL"/>
    <property type="match status" value="1"/>
</dbReference>
<keyword evidence="2" id="KW-0732">Signal</keyword>
<evidence type="ECO:0000313" key="5">
    <source>
        <dbReference type="Proteomes" id="UP001500582"/>
    </source>
</evidence>
<accession>A0ABP8FR59</accession>
<dbReference type="InterPro" id="IPR011042">
    <property type="entry name" value="6-blade_b-propeller_TolB-like"/>
</dbReference>
<gene>
    <name evidence="4" type="ORF">GCM10023149_03530</name>
</gene>
<feature type="domain" description="SMP-30/Gluconolactonase/LRE-like region" evidence="3">
    <location>
        <begin position="42"/>
        <end position="283"/>
    </location>
</feature>
<dbReference type="InterPro" id="IPR013658">
    <property type="entry name" value="SGL"/>
</dbReference>
<dbReference type="Gene3D" id="2.120.10.30">
    <property type="entry name" value="TolB, C-terminal domain"/>
    <property type="match status" value="1"/>
</dbReference>
<protein>
    <submittedName>
        <fullName evidence="4">SMP-30/gluconolactonase/LRE family protein</fullName>
    </submittedName>
</protein>
<feature type="signal peptide" evidence="2">
    <location>
        <begin position="1"/>
        <end position="21"/>
    </location>
</feature>
<sequence length="297" mass="33229">MRRTYTFAIACLLAFTGKVSAQEKPLYDTLLKAKLVSKDFAFTEGPTSNKQGDVFFTDQPNNKIWKYSTDGKLSLFMENSGRANGMFFNKKGDLLVCADEHNQLWSVGPDGKVKVLVKDLDGKLLNGPNDVWQSPSGGIYFTDPYYQRDYWTRKQPDVEGQKVYYVPKGSDKPIVADDKIKQPNGIIGSPDGKYLYVGDIGDSKIYRYTITKDGSLTDRKFIANHQSDGMTLDVKGNIYVSGKGVTIYNPEGKKLAHIDIPEPWTGNVCFSGKNHDILFITASKAIYTLQMQVRGLK</sequence>
<dbReference type="InterPro" id="IPR051262">
    <property type="entry name" value="SMP-30/CGR1_Lactonase"/>
</dbReference>
<keyword evidence="1" id="KW-0378">Hydrolase</keyword>
<comment type="caution">
    <text evidence="4">The sequence shown here is derived from an EMBL/GenBank/DDBJ whole genome shotgun (WGS) entry which is preliminary data.</text>
</comment>
<dbReference type="EMBL" id="BAABFT010000001">
    <property type="protein sequence ID" value="GAA4309303.1"/>
    <property type="molecule type" value="Genomic_DNA"/>
</dbReference>
<evidence type="ECO:0000256" key="1">
    <source>
        <dbReference type="ARBA" id="ARBA00022801"/>
    </source>
</evidence>
<organism evidence="4 5">
    <name type="scientific">Mucilaginibacter gynuensis</name>
    <dbReference type="NCBI Taxonomy" id="1302236"/>
    <lineage>
        <taxon>Bacteria</taxon>
        <taxon>Pseudomonadati</taxon>
        <taxon>Bacteroidota</taxon>
        <taxon>Sphingobacteriia</taxon>
        <taxon>Sphingobacteriales</taxon>
        <taxon>Sphingobacteriaceae</taxon>
        <taxon>Mucilaginibacter</taxon>
    </lineage>
</organism>
<evidence type="ECO:0000313" key="4">
    <source>
        <dbReference type="EMBL" id="GAA4309303.1"/>
    </source>
</evidence>
<dbReference type="SUPFAM" id="SSF63829">
    <property type="entry name" value="Calcium-dependent phosphotriesterase"/>
    <property type="match status" value="1"/>
</dbReference>